<proteinExistence type="predicted"/>
<gene>
    <name evidence="1" type="ORF">SAMN02745154_00545</name>
</gene>
<keyword evidence="2" id="KW-1185">Reference proteome</keyword>
<accession>A0A1T4LVF9</accession>
<organism evidence="1 2">
    <name type="scientific">Mycoplasmopsis verecunda</name>
    <dbReference type="NCBI Taxonomy" id="171291"/>
    <lineage>
        <taxon>Bacteria</taxon>
        <taxon>Bacillati</taxon>
        <taxon>Mycoplasmatota</taxon>
        <taxon>Mycoplasmoidales</taxon>
        <taxon>Metamycoplasmataceae</taxon>
        <taxon>Mycoplasmopsis</taxon>
    </lineage>
</organism>
<evidence type="ECO:0000313" key="1">
    <source>
        <dbReference type="EMBL" id="SJZ58444.1"/>
    </source>
</evidence>
<dbReference type="RefSeq" id="WP_078747259.1">
    <property type="nucleotide sequence ID" value="NZ_CP137850.1"/>
</dbReference>
<reference evidence="2" key="1">
    <citation type="submission" date="2017-02" db="EMBL/GenBank/DDBJ databases">
        <authorList>
            <person name="Varghese N."/>
            <person name="Submissions S."/>
        </authorList>
    </citation>
    <scope>NUCLEOTIDE SEQUENCE [LARGE SCALE GENOMIC DNA]</scope>
    <source>
        <strain evidence="2">ATCC 27862</strain>
    </source>
</reference>
<name>A0A1T4LVF9_9BACT</name>
<dbReference type="STRING" id="171291.SAMN02745154_00545"/>
<dbReference type="Proteomes" id="UP000190389">
    <property type="component" value="Unassembled WGS sequence"/>
</dbReference>
<sequence length="162" mass="19334">MTNKKIILPQFENIINWLDLLDISKMNINYERILNDTLKTISEQYKRDFNVYKEELLDMLSIPKILNNSDNDKNLSHTEIKLKDFHLTSKQLIMLWFINDLLIREGANSDPNKNNSAFSFIKKIDSSIDTDELYSKYLESKSKLFRIYKELHKDKKGVVWWI</sequence>
<dbReference type="AlphaFoldDB" id="A0A1T4LVF9"/>
<evidence type="ECO:0000313" key="2">
    <source>
        <dbReference type="Proteomes" id="UP000190389"/>
    </source>
</evidence>
<protein>
    <submittedName>
        <fullName evidence="1">Uncharacterized protein</fullName>
    </submittedName>
</protein>
<dbReference type="EMBL" id="FUXF01000021">
    <property type="protein sequence ID" value="SJZ58444.1"/>
    <property type="molecule type" value="Genomic_DNA"/>
</dbReference>